<reference evidence="5" key="2">
    <citation type="journal article" date="2023" name="IMA Fungus">
        <title>Comparative genomic study of the Penicillium genus elucidates a diverse pangenome and 15 lateral gene transfer events.</title>
        <authorList>
            <person name="Petersen C."/>
            <person name="Sorensen T."/>
            <person name="Nielsen M.R."/>
            <person name="Sondergaard T.E."/>
            <person name="Sorensen J.L."/>
            <person name="Fitzpatrick D.A."/>
            <person name="Frisvad J.C."/>
            <person name="Nielsen K.L."/>
        </authorList>
    </citation>
    <scope>NUCLEOTIDE SEQUENCE</scope>
    <source>
        <strain evidence="5">IBT 16125</strain>
    </source>
</reference>
<evidence type="ECO:0000313" key="5">
    <source>
        <dbReference type="EMBL" id="KAJ5454898.1"/>
    </source>
</evidence>
<evidence type="ECO:0000259" key="4">
    <source>
        <dbReference type="Pfam" id="PF04082"/>
    </source>
</evidence>
<dbReference type="GO" id="GO:0003677">
    <property type="term" value="F:DNA binding"/>
    <property type="evidence" value="ECO:0007669"/>
    <property type="project" value="InterPro"/>
</dbReference>
<dbReference type="PANTHER" id="PTHR47425">
    <property type="entry name" value="FARB-RELATED"/>
    <property type="match status" value="1"/>
</dbReference>
<dbReference type="GO" id="GO:0006351">
    <property type="term" value="P:DNA-templated transcription"/>
    <property type="evidence" value="ECO:0007669"/>
    <property type="project" value="InterPro"/>
</dbReference>
<keyword evidence="1" id="KW-0539">Nucleus</keyword>
<evidence type="ECO:0000256" key="1">
    <source>
        <dbReference type="ARBA" id="ARBA00023242"/>
    </source>
</evidence>
<dbReference type="EMBL" id="JAPVEA010000005">
    <property type="protein sequence ID" value="KAJ5454898.1"/>
    <property type="molecule type" value="Genomic_DNA"/>
</dbReference>
<dbReference type="Pfam" id="PF04082">
    <property type="entry name" value="Fungal_trans"/>
    <property type="match status" value="1"/>
</dbReference>
<reference evidence="5" key="1">
    <citation type="submission" date="2022-12" db="EMBL/GenBank/DDBJ databases">
        <authorList>
            <person name="Petersen C."/>
        </authorList>
    </citation>
    <scope>NUCLEOTIDE SEQUENCE</scope>
    <source>
        <strain evidence="5">IBT 16125</strain>
    </source>
</reference>
<keyword evidence="3" id="KW-0812">Transmembrane</keyword>
<organism evidence="5 6">
    <name type="scientific">Penicillium daleae</name>
    <dbReference type="NCBI Taxonomy" id="63821"/>
    <lineage>
        <taxon>Eukaryota</taxon>
        <taxon>Fungi</taxon>
        <taxon>Dikarya</taxon>
        <taxon>Ascomycota</taxon>
        <taxon>Pezizomycotina</taxon>
        <taxon>Eurotiomycetes</taxon>
        <taxon>Eurotiomycetidae</taxon>
        <taxon>Eurotiales</taxon>
        <taxon>Aspergillaceae</taxon>
        <taxon>Penicillium</taxon>
    </lineage>
</organism>
<keyword evidence="3" id="KW-1133">Transmembrane helix</keyword>
<dbReference type="GeneID" id="81599479"/>
<dbReference type="GO" id="GO:0008270">
    <property type="term" value="F:zinc ion binding"/>
    <property type="evidence" value="ECO:0007669"/>
    <property type="project" value="InterPro"/>
</dbReference>
<dbReference type="Proteomes" id="UP001213681">
    <property type="component" value="Unassembled WGS sequence"/>
</dbReference>
<name>A0AAD6G4A4_9EURO</name>
<dbReference type="CDD" id="cd12148">
    <property type="entry name" value="fungal_TF_MHR"/>
    <property type="match status" value="1"/>
</dbReference>
<feature type="transmembrane region" description="Helical" evidence="3">
    <location>
        <begin position="176"/>
        <end position="194"/>
    </location>
</feature>
<keyword evidence="6" id="KW-1185">Reference proteome</keyword>
<proteinExistence type="predicted"/>
<dbReference type="InterPro" id="IPR052761">
    <property type="entry name" value="Fungal_Detox/Toxin_TFs"/>
</dbReference>
<dbReference type="RefSeq" id="XP_056767854.1">
    <property type="nucleotide sequence ID" value="XM_056909236.1"/>
</dbReference>
<feature type="region of interest" description="Disordered" evidence="2">
    <location>
        <begin position="1"/>
        <end position="47"/>
    </location>
</feature>
<evidence type="ECO:0000256" key="3">
    <source>
        <dbReference type="SAM" id="Phobius"/>
    </source>
</evidence>
<dbReference type="PANTHER" id="PTHR47425:SF3">
    <property type="entry name" value="ZN(II)2CYS6 TRANSCRIPTION FACTOR (EUROFUNG)"/>
    <property type="match status" value="1"/>
</dbReference>
<dbReference type="AlphaFoldDB" id="A0AAD6G4A4"/>
<sequence>MRRRRPDQKQLSSRKEFKTRTIYRQPSPLDRVDENPSPNSSTPNRDKIVAFSPFLDDFEINTTKDSVTYSSGSKSHSSPRANLSELPNRLIAEESTDHLHTVAPLFCSFIRPPPENISEESLEYLSRKEAFEIPSTEFRDELIRSYINYVHPTLPVVNLQSLLCAVEGDNKYEGTLSLLVFQSIMFIGALYVNLSSFRNMGFHTREKAIRVLFNRAKLLYEFDFEPDEVAVVQALLLMSYCGNLTGGYKDGRHWTGIAVSICLKEQGECDNARSILDSQYLRRRVWWCCFLRELVQSLFAKLPPRMVVSHLSYRVLDSSDIEIISTEKNGPDSAARDTAILRDPCKQNELVKIFLDHMRLCIQFSKFLEKGKDGIDVDAFELVTWSQQLHIPSHWTLSAPDSLVDGVECIALHGAVVRITYFRVINDLHLRQVSTLTKQAALQDDISYLQRSAHRRFLQSSREMVTLGIYFYKLDLLEFLPVYILESLLSATQTFLDNIDNTLIGMVGEDGSRCETEIAALKSKLQSLLKFP</sequence>
<evidence type="ECO:0000256" key="2">
    <source>
        <dbReference type="SAM" id="MobiDB-lite"/>
    </source>
</evidence>
<evidence type="ECO:0000313" key="6">
    <source>
        <dbReference type="Proteomes" id="UP001213681"/>
    </source>
</evidence>
<gene>
    <name evidence="5" type="ORF">N7458_005854</name>
</gene>
<accession>A0AAD6G4A4</accession>
<keyword evidence="3" id="KW-0472">Membrane</keyword>
<feature type="domain" description="Xylanolytic transcriptional activator regulatory" evidence="4">
    <location>
        <begin position="144"/>
        <end position="342"/>
    </location>
</feature>
<dbReference type="InterPro" id="IPR007219">
    <property type="entry name" value="XnlR_reg_dom"/>
</dbReference>
<comment type="caution">
    <text evidence="5">The sequence shown here is derived from an EMBL/GenBank/DDBJ whole genome shotgun (WGS) entry which is preliminary data.</text>
</comment>
<protein>
    <recommendedName>
        <fullName evidence="4">Xylanolytic transcriptional activator regulatory domain-containing protein</fullName>
    </recommendedName>
</protein>